<gene>
    <name evidence="6" type="ORF">V5F32_22505</name>
</gene>
<keyword evidence="7" id="KW-1185">Reference proteome</keyword>
<protein>
    <submittedName>
        <fullName evidence="6">LysR family transcriptional regulator</fullName>
    </submittedName>
</protein>
<dbReference type="SUPFAM" id="SSF53850">
    <property type="entry name" value="Periplasmic binding protein-like II"/>
    <property type="match status" value="1"/>
</dbReference>
<evidence type="ECO:0000259" key="5">
    <source>
        <dbReference type="PROSITE" id="PS50931"/>
    </source>
</evidence>
<dbReference type="InterPro" id="IPR036390">
    <property type="entry name" value="WH_DNA-bd_sf"/>
</dbReference>
<reference evidence="6 7" key="1">
    <citation type="submission" date="2024-02" db="EMBL/GenBank/DDBJ databases">
        <title>Expansion and revision of Xanthobacter and proposal of Roseixanthobacter gen. nov.</title>
        <authorList>
            <person name="Soltysiak M.P.M."/>
            <person name="Jalihal A."/>
            <person name="Ory A."/>
            <person name="Chrisophersen C."/>
            <person name="Lee A.D."/>
            <person name="Boulton J."/>
            <person name="Springer M."/>
        </authorList>
    </citation>
    <scope>NUCLEOTIDE SEQUENCE [LARGE SCALE GENOMIC DNA]</scope>
    <source>
        <strain evidence="6 7">23A</strain>
    </source>
</reference>
<dbReference type="PANTHER" id="PTHR30537:SF3">
    <property type="entry name" value="TRANSCRIPTIONAL REGULATORY PROTEIN"/>
    <property type="match status" value="1"/>
</dbReference>
<dbReference type="Proteomes" id="UP001604002">
    <property type="component" value="Unassembled WGS sequence"/>
</dbReference>
<organism evidence="6 7">
    <name type="scientific">Xanthobacter oligotrophicus</name>
    <dbReference type="NCBI Taxonomy" id="2607286"/>
    <lineage>
        <taxon>Bacteria</taxon>
        <taxon>Pseudomonadati</taxon>
        <taxon>Pseudomonadota</taxon>
        <taxon>Alphaproteobacteria</taxon>
        <taxon>Hyphomicrobiales</taxon>
        <taxon>Xanthobacteraceae</taxon>
        <taxon>Xanthobacter</taxon>
    </lineage>
</organism>
<accession>A0ABW7A1R4</accession>
<keyword evidence="2" id="KW-0805">Transcription regulation</keyword>
<comment type="similarity">
    <text evidence="1">Belongs to the LysR transcriptional regulatory family.</text>
</comment>
<dbReference type="InterPro" id="IPR000847">
    <property type="entry name" value="LysR_HTH_N"/>
</dbReference>
<evidence type="ECO:0000313" key="7">
    <source>
        <dbReference type="Proteomes" id="UP001604002"/>
    </source>
</evidence>
<dbReference type="PROSITE" id="PS50931">
    <property type="entry name" value="HTH_LYSR"/>
    <property type="match status" value="1"/>
</dbReference>
<evidence type="ECO:0000256" key="2">
    <source>
        <dbReference type="ARBA" id="ARBA00023015"/>
    </source>
</evidence>
<evidence type="ECO:0000256" key="4">
    <source>
        <dbReference type="ARBA" id="ARBA00023163"/>
    </source>
</evidence>
<comment type="caution">
    <text evidence="6">The sequence shown here is derived from an EMBL/GenBank/DDBJ whole genome shotgun (WGS) entry which is preliminary data.</text>
</comment>
<dbReference type="Gene3D" id="1.10.10.10">
    <property type="entry name" value="Winged helix-like DNA-binding domain superfamily/Winged helix DNA-binding domain"/>
    <property type="match status" value="1"/>
</dbReference>
<dbReference type="Pfam" id="PF03466">
    <property type="entry name" value="LysR_substrate"/>
    <property type="match status" value="1"/>
</dbReference>
<dbReference type="EMBL" id="JBAFVH010000018">
    <property type="protein sequence ID" value="MFG1374959.1"/>
    <property type="molecule type" value="Genomic_DNA"/>
</dbReference>
<dbReference type="InterPro" id="IPR005119">
    <property type="entry name" value="LysR_subst-bd"/>
</dbReference>
<dbReference type="InterPro" id="IPR058163">
    <property type="entry name" value="LysR-type_TF_proteobact-type"/>
</dbReference>
<sequence length="303" mass="33276">MNWDYLQALIAVARGGTLSAAAKTLGVKHSTVSRHLAGLEKDIRTQLVIRSPGGLKLTDAGLRLLEAAETMELQAQTAQDEISGRDVSISGTVRVGAPDAFGAFFLAPRLIRLLDQQPGLTVQLVATPRSFNVTKREADIAIALTMPERGRLVTRKMAVYGLGVYGSAAYLARHPSIEKIEDLKRHRFINYIDDLIFTRELDYMDEVAAGVHAAFQSSNLIAQMQAARAGLGLCILPYFLAGTCADLKIVLPDTVQLVRSWWIIVQEEQKNLSRVRITADFITHEVARETQTLMQPSPLNLVG</sequence>
<dbReference type="SUPFAM" id="SSF46785">
    <property type="entry name" value="Winged helix' DNA-binding domain"/>
    <property type="match status" value="1"/>
</dbReference>
<dbReference type="InterPro" id="IPR036388">
    <property type="entry name" value="WH-like_DNA-bd_sf"/>
</dbReference>
<name>A0ABW7A1R4_9HYPH</name>
<keyword evidence="3" id="KW-0238">DNA-binding</keyword>
<dbReference type="Gene3D" id="3.40.190.290">
    <property type="match status" value="1"/>
</dbReference>
<feature type="domain" description="HTH lysR-type" evidence="5">
    <location>
        <begin position="1"/>
        <end position="58"/>
    </location>
</feature>
<evidence type="ECO:0000313" key="6">
    <source>
        <dbReference type="EMBL" id="MFG1374959.1"/>
    </source>
</evidence>
<evidence type="ECO:0000256" key="1">
    <source>
        <dbReference type="ARBA" id="ARBA00009437"/>
    </source>
</evidence>
<proteinExistence type="inferred from homology"/>
<dbReference type="RefSeq" id="WP_393994518.1">
    <property type="nucleotide sequence ID" value="NZ_JBAFVH010000018.1"/>
</dbReference>
<dbReference type="Pfam" id="PF00126">
    <property type="entry name" value="HTH_1"/>
    <property type="match status" value="1"/>
</dbReference>
<dbReference type="PANTHER" id="PTHR30537">
    <property type="entry name" value="HTH-TYPE TRANSCRIPTIONAL REGULATOR"/>
    <property type="match status" value="1"/>
</dbReference>
<keyword evidence="4" id="KW-0804">Transcription</keyword>
<evidence type="ECO:0000256" key="3">
    <source>
        <dbReference type="ARBA" id="ARBA00023125"/>
    </source>
</evidence>